<dbReference type="EMBL" id="SNRY01003835">
    <property type="protein sequence ID" value="KAA6319583.1"/>
    <property type="molecule type" value="Genomic_DNA"/>
</dbReference>
<gene>
    <name evidence="2" type="ORF">EZS27_030544</name>
</gene>
<dbReference type="GO" id="GO:0030246">
    <property type="term" value="F:carbohydrate binding"/>
    <property type="evidence" value="ECO:0007669"/>
    <property type="project" value="InterPro"/>
</dbReference>
<proteinExistence type="predicted"/>
<evidence type="ECO:0000313" key="2">
    <source>
        <dbReference type="EMBL" id="KAA6319583.1"/>
    </source>
</evidence>
<dbReference type="Pfam" id="PF16011">
    <property type="entry name" value="CBM9_2"/>
    <property type="match status" value="1"/>
</dbReference>
<comment type="caution">
    <text evidence="2">The sequence shown here is derived from an EMBL/GenBank/DDBJ whole genome shotgun (WGS) entry which is preliminary data.</text>
</comment>
<reference evidence="2" key="1">
    <citation type="submission" date="2019-03" db="EMBL/GenBank/DDBJ databases">
        <title>Single cell metagenomics reveals metabolic interactions within the superorganism composed of flagellate Streblomastix strix and complex community of Bacteroidetes bacteria on its surface.</title>
        <authorList>
            <person name="Treitli S.C."/>
            <person name="Kolisko M."/>
            <person name="Husnik F."/>
            <person name="Keeling P."/>
            <person name="Hampl V."/>
        </authorList>
    </citation>
    <scope>NUCLEOTIDE SEQUENCE</scope>
    <source>
        <strain evidence="2">STM</strain>
    </source>
</reference>
<evidence type="ECO:0000259" key="1">
    <source>
        <dbReference type="Pfam" id="PF16011"/>
    </source>
</evidence>
<protein>
    <recommendedName>
        <fullName evidence="1">Carbohydrate-binding domain-containing protein</fullName>
    </recommendedName>
</protein>
<dbReference type="AlphaFoldDB" id="A0A5J4QG82"/>
<organism evidence="2">
    <name type="scientific">termite gut metagenome</name>
    <dbReference type="NCBI Taxonomy" id="433724"/>
    <lineage>
        <taxon>unclassified sequences</taxon>
        <taxon>metagenomes</taxon>
        <taxon>organismal metagenomes</taxon>
    </lineage>
</organism>
<name>A0A5J4QG82_9ZZZZ</name>
<accession>A0A5J4QG82</accession>
<sequence length="87" mass="10199">MKVRGNIQVTNYGVYVQPFYLYFLRFFNSANGLVNYYDIESNCIGKILIATGVNRYNCVLVPAAIIHCIDHWSRIVFGYSYWRLFSK</sequence>
<feature type="domain" description="Carbohydrate-binding" evidence="1">
    <location>
        <begin position="25"/>
        <end position="74"/>
    </location>
</feature>
<dbReference type="GO" id="GO:0004553">
    <property type="term" value="F:hydrolase activity, hydrolyzing O-glycosyl compounds"/>
    <property type="evidence" value="ECO:0007669"/>
    <property type="project" value="InterPro"/>
</dbReference>
<dbReference type="InterPro" id="IPR010502">
    <property type="entry name" value="Carb-bd_dom_fam9"/>
</dbReference>
<dbReference type="GO" id="GO:0016052">
    <property type="term" value="P:carbohydrate catabolic process"/>
    <property type="evidence" value="ECO:0007669"/>
    <property type="project" value="InterPro"/>
</dbReference>